<sequence>MPNIESDETFSMQAVGNNPCLDSDQRTISECSHFQPAYYRSKNTENFLSFSQRTSNKERDKMSRDSINLSKMGNNAKEQLVEEEPYLDSEKFVIPEFSSLTSDVVKEELLVLELYSTPKDNTVAYIQNGTEIDVDRTKSNLKRGNDANSYDIRWQRNDSFISDDFSEHSNKRPRVNKKARSSDIGNRDASISSDSHNNPCLYLPECEPICCENNHEDTKIASYINQFKIRIYADEMIVCARKCSTYFYYLNLVPELYLELNNLFKIKKPNEFPSNNQNYETDLRYNNYLIKIKNEIKKYDSVDIGTNEMIEEIVIFANYLVEFEKTISSDFILKEVLKISYDITDINNYILYVYFLLSVISKQFDNFDKNFSLEYKRCVITNKICENNCKSKYLQKLFVQKLFFRLLLGMKAGRTKASFYNVYLSLELNDKGYLRICVSVVLNLKCELDINQLDRFINLSLEIFTLKSTSKKIFTDEIKLFIYQADIHLIVKKNLMIIKEISDKKRIYKNCRFIDQSLIYLKNRIKSEPINGLINDDIVLSEICLVYILSESYINNNFEGRKKPPKMGRSILFD</sequence>
<proteinExistence type="predicted"/>
<evidence type="ECO:0000313" key="2">
    <source>
        <dbReference type="EMBL" id="TBU04879.1"/>
    </source>
</evidence>
<evidence type="ECO:0000313" key="3">
    <source>
        <dbReference type="Proteomes" id="UP000292362"/>
    </source>
</evidence>
<gene>
    <name evidence="2" type="ORF">CWI37_0076p0020</name>
</gene>
<dbReference type="AlphaFoldDB" id="A0A4Q9LAR2"/>
<accession>A0A4Q9LAR2</accession>
<dbReference type="Proteomes" id="UP000292362">
    <property type="component" value="Unassembled WGS sequence"/>
</dbReference>
<dbReference type="EMBL" id="PITJ01000076">
    <property type="protein sequence ID" value="TBU04879.1"/>
    <property type="molecule type" value="Genomic_DNA"/>
</dbReference>
<name>A0A4Q9LAR2_9MICR</name>
<comment type="caution">
    <text evidence="2">The sequence shown here is derived from an EMBL/GenBank/DDBJ whole genome shotgun (WGS) entry which is preliminary data.</text>
</comment>
<organism evidence="2 3">
    <name type="scientific">Hamiltosporidium tvaerminnensis</name>
    <dbReference type="NCBI Taxonomy" id="1176355"/>
    <lineage>
        <taxon>Eukaryota</taxon>
        <taxon>Fungi</taxon>
        <taxon>Fungi incertae sedis</taxon>
        <taxon>Microsporidia</taxon>
        <taxon>Dubosqiidae</taxon>
        <taxon>Hamiltosporidium</taxon>
    </lineage>
</organism>
<protein>
    <submittedName>
        <fullName evidence="2">Uncharacterized protein</fullName>
    </submittedName>
</protein>
<dbReference type="VEuPathDB" id="MicrosporidiaDB:CWI37_0076p0020"/>
<feature type="region of interest" description="Disordered" evidence="1">
    <location>
        <begin position="165"/>
        <end position="193"/>
    </location>
</feature>
<reference evidence="2 3" key="1">
    <citation type="submission" date="2017-12" db="EMBL/GenBank/DDBJ databases">
        <authorList>
            <person name="Pombert J.-F."/>
            <person name="Haag K.L."/>
            <person name="Ebert D."/>
        </authorList>
    </citation>
    <scope>NUCLEOTIDE SEQUENCE [LARGE SCALE GENOMIC DNA]</scope>
    <source>
        <strain evidence="2">FI-OER-3-3</strain>
    </source>
</reference>
<evidence type="ECO:0000256" key="1">
    <source>
        <dbReference type="SAM" id="MobiDB-lite"/>
    </source>
</evidence>